<name>A0A194XVY5_MOLSC</name>
<accession>A0A194XVY5</accession>
<keyword evidence="1" id="KW-0812">Transmembrane</keyword>
<dbReference type="GeneID" id="28815301"/>
<dbReference type="EMBL" id="KQ947404">
    <property type="protein sequence ID" value="KUJ24296.1"/>
    <property type="molecule type" value="Genomic_DNA"/>
</dbReference>
<keyword evidence="3" id="KW-1185">Reference proteome</keyword>
<protein>
    <submittedName>
        <fullName evidence="2">Uncharacterized protein</fullName>
    </submittedName>
</protein>
<dbReference type="AlphaFoldDB" id="A0A194XVY5"/>
<gene>
    <name evidence="2" type="ORF">LY89DRAFT_17232</name>
</gene>
<sequence>MLEPATALFQEYRNSSEILSRSDLSAAGRWQTSLFQYGVARQWNGGEDFFNDENVFFIFLGMCDVYNSAVKIFLGFLLKPFPLSRKRIRRAACSRGKSRC</sequence>
<dbReference type="Proteomes" id="UP000070700">
    <property type="component" value="Unassembled WGS sequence"/>
</dbReference>
<evidence type="ECO:0000313" key="2">
    <source>
        <dbReference type="EMBL" id="KUJ24296.1"/>
    </source>
</evidence>
<dbReference type="InParanoid" id="A0A194XVY5"/>
<proteinExistence type="predicted"/>
<evidence type="ECO:0000313" key="3">
    <source>
        <dbReference type="Proteomes" id="UP000070700"/>
    </source>
</evidence>
<dbReference type="KEGG" id="psco:LY89DRAFT_17232"/>
<organism evidence="2 3">
    <name type="scientific">Mollisia scopiformis</name>
    <name type="common">Conifer needle endophyte fungus</name>
    <name type="synonym">Phialocephala scopiformis</name>
    <dbReference type="NCBI Taxonomy" id="149040"/>
    <lineage>
        <taxon>Eukaryota</taxon>
        <taxon>Fungi</taxon>
        <taxon>Dikarya</taxon>
        <taxon>Ascomycota</taxon>
        <taxon>Pezizomycotina</taxon>
        <taxon>Leotiomycetes</taxon>
        <taxon>Helotiales</taxon>
        <taxon>Mollisiaceae</taxon>
        <taxon>Mollisia</taxon>
    </lineage>
</organism>
<feature type="transmembrane region" description="Helical" evidence="1">
    <location>
        <begin position="55"/>
        <end position="78"/>
    </location>
</feature>
<reference evidence="2 3" key="1">
    <citation type="submission" date="2015-10" db="EMBL/GenBank/DDBJ databases">
        <title>Full genome of DAOMC 229536 Phialocephala scopiformis, a fungal endophyte of spruce producing the potent anti-insectan compound rugulosin.</title>
        <authorList>
            <consortium name="DOE Joint Genome Institute"/>
            <person name="Walker A.K."/>
            <person name="Frasz S.L."/>
            <person name="Seifert K.A."/>
            <person name="Miller J.D."/>
            <person name="Mondo S.J."/>
            <person name="Labutti K."/>
            <person name="Lipzen A."/>
            <person name="Dockter R."/>
            <person name="Kennedy M."/>
            <person name="Grigoriev I.V."/>
            <person name="Spatafora J.W."/>
        </authorList>
    </citation>
    <scope>NUCLEOTIDE SEQUENCE [LARGE SCALE GENOMIC DNA]</scope>
    <source>
        <strain evidence="2 3">CBS 120377</strain>
    </source>
</reference>
<dbReference type="RefSeq" id="XP_018078651.1">
    <property type="nucleotide sequence ID" value="XM_018205575.1"/>
</dbReference>
<keyword evidence="1" id="KW-0472">Membrane</keyword>
<evidence type="ECO:0000256" key="1">
    <source>
        <dbReference type="SAM" id="Phobius"/>
    </source>
</evidence>
<keyword evidence="1" id="KW-1133">Transmembrane helix</keyword>